<name>A0A7W9AQ22_9SPHN</name>
<organism evidence="2 3">
    <name type="scientific">Sphingomonas yantingensis</name>
    <dbReference type="NCBI Taxonomy" id="1241761"/>
    <lineage>
        <taxon>Bacteria</taxon>
        <taxon>Pseudomonadati</taxon>
        <taxon>Pseudomonadota</taxon>
        <taxon>Alphaproteobacteria</taxon>
        <taxon>Sphingomonadales</taxon>
        <taxon>Sphingomonadaceae</taxon>
        <taxon>Sphingomonas</taxon>
    </lineage>
</organism>
<protein>
    <submittedName>
        <fullName evidence="2">Protein required for attachment to host cells</fullName>
    </submittedName>
</protein>
<dbReference type="RefSeq" id="WP_184027179.1">
    <property type="nucleotide sequence ID" value="NZ_JACIJJ010000002.1"/>
</dbReference>
<reference evidence="2 3" key="1">
    <citation type="submission" date="2020-08" db="EMBL/GenBank/DDBJ databases">
        <title>Genomic Encyclopedia of Type Strains, Phase IV (KMG-IV): sequencing the most valuable type-strain genomes for metagenomic binning, comparative biology and taxonomic classification.</title>
        <authorList>
            <person name="Goeker M."/>
        </authorList>
    </citation>
    <scope>NUCLEOTIDE SEQUENCE [LARGE SCALE GENOMIC DNA]</scope>
    <source>
        <strain evidence="2 3">DSM 27244</strain>
    </source>
</reference>
<feature type="region of interest" description="Disordered" evidence="1">
    <location>
        <begin position="29"/>
        <end position="68"/>
    </location>
</feature>
<dbReference type="Pfam" id="PF18856">
    <property type="entry name" value="baeRF_family12"/>
    <property type="match status" value="1"/>
</dbReference>
<gene>
    <name evidence="2" type="ORF">FHR19_001813</name>
</gene>
<sequence>MQVPHDAVVVVADGRKMLFLRNDGDAEHPNLIVERKREQDNPADGDQKTDRPGRAASSGTGTAGSAFSEVDFHQLEEDRFAAETAELLKKRALRNDFESLIIVAPPRTLGELRKHYHKEVEQRLLGELDKDLTGHPVDQIEKALSAA</sequence>
<evidence type="ECO:0000313" key="3">
    <source>
        <dbReference type="Proteomes" id="UP000557739"/>
    </source>
</evidence>
<evidence type="ECO:0000313" key="2">
    <source>
        <dbReference type="EMBL" id="MBB5698468.1"/>
    </source>
</evidence>
<dbReference type="AlphaFoldDB" id="A0A7W9AQ22"/>
<feature type="compositionally biased region" description="Basic and acidic residues" evidence="1">
    <location>
        <begin position="29"/>
        <end position="53"/>
    </location>
</feature>
<keyword evidence="3" id="KW-1185">Reference proteome</keyword>
<dbReference type="InterPro" id="IPR041374">
    <property type="entry name" value="BaeRF_family12"/>
</dbReference>
<proteinExistence type="predicted"/>
<comment type="caution">
    <text evidence="2">The sequence shown here is derived from an EMBL/GenBank/DDBJ whole genome shotgun (WGS) entry which is preliminary data.</text>
</comment>
<accession>A0A7W9AQ22</accession>
<dbReference type="Proteomes" id="UP000557739">
    <property type="component" value="Unassembled WGS sequence"/>
</dbReference>
<evidence type="ECO:0000256" key="1">
    <source>
        <dbReference type="SAM" id="MobiDB-lite"/>
    </source>
</evidence>
<dbReference type="EMBL" id="JACIJJ010000002">
    <property type="protein sequence ID" value="MBB5698468.1"/>
    <property type="molecule type" value="Genomic_DNA"/>
</dbReference>
<feature type="compositionally biased region" description="Low complexity" evidence="1">
    <location>
        <begin position="54"/>
        <end position="68"/>
    </location>
</feature>